<feature type="repeat" description="PPR" evidence="3">
    <location>
        <begin position="432"/>
        <end position="466"/>
    </location>
</feature>
<feature type="repeat" description="PPR" evidence="3">
    <location>
        <begin position="330"/>
        <end position="364"/>
    </location>
</feature>
<protein>
    <recommendedName>
        <fullName evidence="4">DYW domain-containing protein</fullName>
    </recommendedName>
</protein>
<evidence type="ECO:0000256" key="3">
    <source>
        <dbReference type="PROSITE-ProRule" id="PRU00708"/>
    </source>
</evidence>
<dbReference type="Pfam" id="PF01535">
    <property type="entry name" value="PPR"/>
    <property type="match status" value="5"/>
</dbReference>
<dbReference type="PANTHER" id="PTHR47926:SF344">
    <property type="entry name" value="OS07G0636900 PROTEIN"/>
    <property type="match status" value="1"/>
</dbReference>
<feature type="repeat" description="PPR" evidence="3">
    <location>
        <begin position="197"/>
        <end position="227"/>
    </location>
</feature>
<feature type="repeat" description="PPR" evidence="3">
    <location>
        <begin position="96"/>
        <end position="130"/>
    </location>
</feature>
<dbReference type="OrthoDB" id="185373at2759"/>
<dbReference type="InterPro" id="IPR002885">
    <property type="entry name" value="PPR_rpt"/>
</dbReference>
<dbReference type="Pfam" id="PF13041">
    <property type="entry name" value="PPR_2"/>
    <property type="match status" value="3"/>
</dbReference>
<evidence type="ECO:0000259" key="4">
    <source>
        <dbReference type="Pfam" id="PF14432"/>
    </source>
</evidence>
<dbReference type="GO" id="GO:0003723">
    <property type="term" value="F:RNA binding"/>
    <property type="evidence" value="ECO:0007669"/>
    <property type="project" value="InterPro"/>
</dbReference>
<dbReference type="GO" id="GO:0009451">
    <property type="term" value="P:RNA modification"/>
    <property type="evidence" value="ECO:0007669"/>
    <property type="project" value="InterPro"/>
</dbReference>
<dbReference type="Proteomes" id="UP000327013">
    <property type="component" value="Chromosome 1"/>
</dbReference>
<gene>
    <name evidence="5" type="ORF">FH972_003343</name>
</gene>
<dbReference type="AlphaFoldDB" id="A0A5N6QK30"/>
<dbReference type="PANTHER" id="PTHR47926">
    <property type="entry name" value="PENTATRICOPEPTIDE REPEAT-CONTAINING PROTEIN"/>
    <property type="match status" value="1"/>
</dbReference>
<dbReference type="GO" id="GO:0008270">
    <property type="term" value="F:zinc ion binding"/>
    <property type="evidence" value="ECO:0007669"/>
    <property type="project" value="InterPro"/>
</dbReference>
<dbReference type="PROSITE" id="PS51375">
    <property type="entry name" value="PPR"/>
    <property type="match status" value="6"/>
</dbReference>
<dbReference type="FunFam" id="1.25.40.10:FF:002148">
    <property type="entry name" value="Pentatricopeptide repeat-containing protein At2g29760, chloroplastic"/>
    <property type="match status" value="1"/>
</dbReference>
<dbReference type="Pfam" id="PF20430">
    <property type="entry name" value="Eplus_motif"/>
    <property type="match status" value="1"/>
</dbReference>
<keyword evidence="2" id="KW-0677">Repeat</keyword>
<accession>A0A5N6QK30</accession>
<comment type="similarity">
    <text evidence="1">Belongs to the PPR family. PCMP-H subfamily.</text>
</comment>
<dbReference type="EMBL" id="CM017321">
    <property type="protein sequence ID" value="KAE7998841.1"/>
    <property type="molecule type" value="Genomic_DNA"/>
</dbReference>
<feature type="repeat" description="PPR" evidence="3">
    <location>
        <begin position="401"/>
        <end position="431"/>
    </location>
</feature>
<feature type="repeat" description="PPR" evidence="3">
    <location>
        <begin position="228"/>
        <end position="262"/>
    </location>
</feature>
<dbReference type="Pfam" id="PF20431">
    <property type="entry name" value="E_motif"/>
    <property type="match status" value="1"/>
</dbReference>
<dbReference type="InterPro" id="IPR032867">
    <property type="entry name" value="DYW_dom"/>
</dbReference>
<evidence type="ECO:0000313" key="6">
    <source>
        <dbReference type="Proteomes" id="UP000327013"/>
    </source>
</evidence>
<name>A0A5N6QK30_9ROSI</name>
<reference evidence="5 6" key="1">
    <citation type="submission" date="2019-06" db="EMBL/GenBank/DDBJ databases">
        <title>A chromosomal-level reference genome of Carpinus fangiana (Coryloideae, Betulaceae).</title>
        <authorList>
            <person name="Yang X."/>
            <person name="Wang Z."/>
            <person name="Zhang L."/>
            <person name="Hao G."/>
            <person name="Liu J."/>
            <person name="Yang Y."/>
        </authorList>
    </citation>
    <scope>NUCLEOTIDE SEQUENCE [LARGE SCALE GENOMIC DNA]</scope>
    <source>
        <strain evidence="5">Cfa_2016G</strain>
        <tissue evidence="5">Leaf</tissue>
    </source>
</reference>
<evidence type="ECO:0000256" key="1">
    <source>
        <dbReference type="ARBA" id="ARBA00006643"/>
    </source>
</evidence>
<dbReference type="NCBIfam" id="TIGR00756">
    <property type="entry name" value="PPR"/>
    <property type="match status" value="6"/>
</dbReference>
<evidence type="ECO:0000256" key="2">
    <source>
        <dbReference type="ARBA" id="ARBA00022737"/>
    </source>
</evidence>
<sequence>MVLSPTSLSLPIASSTIHILPYSDPPYKLLENHPSLHLLSKCRSIQDLKQVHSHIIKTGLHNTHFAISKLIECCAISPIGDLSYALSVFESIQEPNRFIWNTIIRGHSLSSNPMLAVEFYVRMILCGAEPNSYTFPFVLKSCAKVGATHEGKQVHAQVLKLGLECDAFVHTSLINMYAQNGELENARLVFDKSTLRDAVSFTALITGYAARGLMDDAHRLFDEIPVRDVVSWNAMIAGYAQCGWFEEALAFFEEMRKMNVPPNESTLVTVLSACAQSGSVELGNWVQSWIEDHHGLGSNLRLVNALIDMYSKCGDLETARGLFDGIHQRDVISWNVMIGGYTYMSCYKEALALFRLMLRSNIEPNDVTLLGVLPACASLGALDLGKWIHAYVDKNFQNITNSSLWTSLIDMYAKCGNIEAAEQVFDGMSSKSLASWNAMISGLGMHGHADKAIALFTKMVNEGLKPDDITFVGLLSACTHAGLLELGRQYFSSMIYDFNILPKLQHYGCMIDLLGRAGMFDEAETLMKNMEMEPDGAIWGSLLGACKVHKRVELGEHVAEHLFELEPENPGGYVLLSNIYAGACRWDDVARVRTRLNDKGLKKLPGCTSIEVDSVVHEFLVGDKEHPLSKDIYEMLEETDRLLEMAGFVPDTSEVLHDMDEEWKEGALSHHSEKLAIAFGLISTKPGTTIRIVKNLRVCGNCHSATKLISKIFNREIIARDRNRFHHFKDGSCSCKDYW</sequence>
<dbReference type="InterPro" id="IPR046960">
    <property type="entry name" value="PPR_At4g14850-like_plant"/>
</dbReference>
<dbReference type="InterPro" id="IPR011990">
    <property type="entry name" value="TPR-like_helical_dom_sf"/>
</dbReference>
<organism evidence="5 6">
    <name type="scientific">Carpinus fangiana</name>
    <dbReference type="NCBI Taxonomy" id="176857"/>
    <lineage>
        <taxon>Eukaryota</taxon>
        <taxon>Viridiplantae</taxon>
        <taxon>Streptophyta</taxon>
        <taxon>Embryophyta</taxon>
        <taxon>Tracheophyta</taxon>
        <taxon>Spermatophyta</taxon>
        <taxon>Magnoliopsida</taxon>
        <taxon>eudicotyledons</taxon>
        <taxon>Gunneridae</taxon>
        <taxon>Pentapetalae</taxon>
        <taxon>rosids</taxon>
        <taxon>fabids</taxon>
        <taxon>Fagales</taxon>
        <taxon>Betulaceae</taxon>
        <taxon>Carpinus</taxon>
    </lineage>
</organism>
<dbReference type="Pfam" id="PF14432">
    <property type="entry name" value="DYW_deaminase"/>
    <property type="match status" value="1"/>
</dbReference>
<feature type="domain" description="DYW" evidence="4">
    <location>
        <begin position="647"/>
        <end position="739"/>
    </location>
</feature>
<keyword evidence="6" id="KW-1185">Reference proteome</keyword>
<dbReference type="InterPro" id="IPR046848">
    <property type="entry name" value="E_motif"/>
</dbReference>
<proteinExistence type="inferred from homology"/>
<dbReference type="InterPro" id="IPR046849">
    <property type="entry name" value="E2_motif"/>
</dbReference>
<dbReference type="FunFam" id="1.25.40.10:FF:000470">
    <property type="entry name" value="Pentatricopeptide repeat-containing protein At5g66520"/>
    <property type="match status" value="1"/>
</dbReference>
<dbReference type="FunFam" id="1.25.40.10:FF:000333">
    <property type="entry name" value="Pentatricopeptide repeat-containing protein"/>
    <property type="match status" value="2"/>
</dbReference>
<dbReference type="Gene3D" id="1.25.40.10">
    <property type="entry name" value="Tetratricopeptide repeat domain"/>
    <property type="match status" value="4"/>
</dbReference>
<evidence type="ECO:0000313" key="5">
    <source>
        <dbReference type="EMBL" id="KAE7998841.1"/>
    </source>
</evidence>